<evidence type="ECO:0000256" key="2">
    <source>
        <dbReference type="RuleBase" id="RU368102"/>
    </source>
</evidence>
<dbReference type="EC" id="2.3.1.-" evidence="2"/>
<keyword evidence="2" id="KW-0963">Cytoplasm</keyword>
<comment type="similarity">
    <text evidence="1 2">Belongs to the RTX toxin acyltransferase family.</text>
</comment>
<proteinExistence type="inferred from homology"/>
<keyword evidence="4" id="KW-1185">Reference proteome</keyword>
<gene>
    <name evidence="3" type="ORF">ACIOWJ_18895</name>
</gene>
<evidence type="ECO:0000313" key="3">
    <source>
        <dbReference type="EMBL" id="MFJ2680142.1"/>
    </source>
</evidence>
<dbReference type="InterPro" id="IPR003996">
    <property type="entry name" value="RTX_toxin-activating_protC_bac"/>
</dbReference>
<protein>
    <recommendedName>
        <fullName evidence="2">RTX toxin-activating lysine-acyltransferase</fullName>
        <ecNumber evidence="2">2.3.1.-</ecNumber>
    </recommendedName>
</protein>
<comment type="caution">
    <text evidence="3">The sequence shown here is derived from an EMBL/GenBank/DDBJ whole genome shotgun (WGS) entry which is preliminary data.</text>
</comment>
<keyword evidence="2" id="KW-0012">Acyltransferase</keyword>
<keyword evidence="2" id="KW-0808">Transferase</keyword>
<accession>A0ABW8E2S1</accession>
<keyword evidence="2" id="KW-0204">Cytolysis</keyword>
<dbReference type="EMBL" id="JBIUWZ010000029">
    <property type="protein sequence ID" value="MFJ2680142.1"/>
    <property type="molecule type" value="Genomic_DNA"/>
</dbReference>
<sequence>MNKDIKIFTECRDVYCQEGARLLGFACMLIFMSKRYSLFQIATLSLWIQPAIHHKQIVFLFNKDSVPMGYVTWAHLAPDSQERLLNDPDFLLHPSEWNEGGNTWIIDFCFPCGNVRESIKKIKRVLKCGGITRVHWARRYTNHSIRRVGKCNVVAM</sequence>
<name>A0ABW8E2S1_9PSED</name>
<evidence type="ECO:0000313" key="4">
    <source>
        <dbReference type="Proteomes" id="UP001617213"/>
    </source>
</evidence>
<evidence type="ECO:0000256" key="1">
    <source>
        <dbReference type="ARBA" id="ARBA00005686"/>
    </source>
</evidence>
<comment type="subcellular location">
    <subcellularLocation>
        <location evidence="2">Cytoplasm</location>
    </subcellularLocation>
</comment>
<reference evidence="3 4" key="1">
    <citation type="submission" date="2024-10" db="EMBL/GenBank/DDBJ databases">
        <title>The Natural Products Discovery Center: Release of the First 8490 Sequenced Strains for Exploring Actinobacteria Biosynthetic Diversity.</title>
        <authorList>
            <person name="Kalkreuter E."/>
            <person name="Kautsar S.A."/>
            <person name="Yang D."/>
            <person name="Bader C.D."/>
            <person name="Teijaro C.N."/>
            <person name="Fluegel L."/>
            <person name="Davis C.M."/>
            <person name="Simpson J.R."/>
            <person name="Lauterbach L."/>
            <person name="Steele A.D."/>
            <person name="Gui C."/>
            <person name="Meng S."/>
            <person name="Li G."/>
            <person name="Viehrig K."/>
            <person name="Ye F."/>
            <person name="Su P."/>
            <person name="Kiefer A.F."/>
            <person name="Nichols A."/>
            <person name="Cepeda A.J."/>
            <person name="Yan W."/>
            <person name="Fan B."/>
            <person name="Jiang Y."/>
            <person name="Adhikari A."/>
            <person name="Zheng C.-J."/>
            <person name="Schuster L."/>
            <person name="Cowan T.M."/>
            <person name="Smanski M.J."/>
            <person name="Chevrette M.G."/>
            <person name="De Carvalho L.P.S."/>
            <person name="Shen B."/>
        </authorList>
    </citation>
    <scope>NUCLEOTIDE SEQUENCE [LARGE SCALE GENOMIC DNA]</scope>
    <source>
        <strain evidence="3 4">NPDC087581</strain>
    </source>
</reference>
<dbReference type="Proteomes" id="UP001617213">
    <property type="component" value="Unassembled WGS sequence"/>
</dbReference>
<dbReference type="RefSeq" id="WP_401382639.1">
    <property type="nucleotide sequence ID" value="NZ_JBIUWZ010000029.1"/>
</dbReference>
<comment type="function">
    <text evidence="2">Involved in fatty acylation of protoxin at internal lysine residues, thereby converting it to the active toxin.</text>
</comment>
<organism evidence="3 4">
    <name type="scientific">Pseudomonas sivasensis</name>
    <dbReference type="NCBI Taxonomy" id="1880678"/>
    <lineage>
        <taxon>Bacteria</taxon>
        <taxon>Pseudomonadati</taxon>
        <taxon>Pseudomonadota</taxon>
        <taxon>Gammaproteobacteria</taxon>
        <taxon>Pseudomonadales</taxon>
        <taxon>Pseudomonadaceae</taxon>
        <taxon>Pseudomonas</taxon>
    </lineage>
</organism>
<dbReference type="Pfam" id="PF02794">
    <property type="entry name" value="HlyC"/>
    <property type="match status" value="1"/>
</dbReference>